<dbReference type="InterPro" id="IPR006400">
    <property type="entry name" value="Hopene-cyclase"/>
</dbReference>
<accession>A0A367FJQ6</accession>
<dbReference type="NCBIfam" id="TIGR01787">
    <property type="entry name" value="squalene_cyclas"/>
    <property type="match status" value="1"/>
</dbReference>
<organism evidence="8 9">
    <name type="scientific">Sphaerisporangium album</name>
    <dbReference type="NCBI Taxonomy" id="509200"/>
    <lineage>
        <taxon>Bacteria</taxon>
        <taxon>Bacillati</taxon>
        <taxon>Actinomycetota</taxon>
        <taxon>Actinomycetes</taxon>
        <taxon>Streptosporangiales</taxon>
        <taxon>Streptosporangiaceae</taxon>
        <taxon>Sphaerisporangium</taxon>
    </lineage>
</organism>
<dbReference type="RefSeq" id="WP_114029890.1">
    <property type="nucleotide sequence ID" value="NZ_QOIL01000009.1"/>
</dbReference>
<dbReference type="NCBIfam" id="TIGR01507">
    <property type="entry name" value="hopene_cyclase"/>
    <property type="match status" value="1"/>
</dbReference>
<feature type="domain" description="Squalene cyclase N-terminal" evidence="7">
    <location>
        <begin position="23"/>
        <end position="300"/>
    </location>
</feature>
<feature type="compositionally biased region" description="Basic and acidic residues" evidence="5">
    <location>
        <begin position="694"/>
        <end position="711"/>
    </location>
</feature>
<dbReference type="Pfam" id="PF13249">
    <property type="entry name" value="SQHop_cyclase_N"/>
    <property type="match status" value="1"/>
</dbReference>
<evidence type="ECO:0000313" key="9">
    <source>
        <dbReference type="Proteomes" id="UP000253094"/>
    </source>
</evidence>
<evidence type="ECO:0000256" key="2">
    <source>
        <dbReference type="ARBA" id="ARBA00009755"/>
    </source>
</evidence>
<dbReference type="EC" id="5.4.99.17" evidence="8"/>
<keyword evidence="4 8" id="KW-0413">Isomerase</keyword>
<feature type="region of interest" description="Disordered" evidence="5">
    <location>
        <begin position="634"/>
        <end position="730"/>
    </location>
</feature>
<evidence type="ECO:0000313" key="8">
    <source>
        <dbReference type="EMBL" id="RCG29947.1"/>
    </source>
</evidence>
<dbReference type="InterPro" id="IPR018333">
    <property type="entry name" value="Squalene_cyclase"/>
</dbReference>
<dbReference type="Proteomes" id="UP000253094">
    <property type="component" value="Unassembled WGS sequence"/>
</dbReference>
<proteinExistence type="inferred from homology"/>
<evidence type="ECO:0000259" key="6">
    <source>
        <dbReference type="Pfam" id="PF13243"/>
    </source>
</evidence>
<comment type="caution">
    <text evidence="8">The sequence shown here is derived from an EMBL/GenBank/DDBJ whole genome shotgun (WGS) entry which is preliminary data.</text>
</comment>
<comment type="pathway">
    <text evidence="1">Secondary metabolite biosynthesis; hopanoid biosynthesis.</text>
</comment>
<dbReference type="SUPFAM" id="SSF48239">
    <property type="entry name" value="Terpenoid cyclases/Protein prenyltransferases"/>
    <property type="match status" value="2"/>
</dbReference>
<sequence length="730" mass="79592">MTTYLTTVDVHLPDSSAGLALGAACDHLIRLRSPQGWWKGELQTNVTMDAEDLLLREFLGIRTEHDTAEAARWIRSEQRADGTWANFHGGPGDLSTTVEAYVALRLAGDPVDAAHMRAAAAYVLRSGGIEATRVFTRIWLALFGGWRWEDLPVMPPELMYLPSWAPLNVYDWACWARQTIVPLTIVSAHRPVRPLPFGLDELRTGRPVPRRRGLGWDGVFGGLDRLLHRYQRRPVRGLREAALRRAAEWIVARQELDGSWGGIQPPWVYSLIALHLSGYHLDHPVMRRGLEGLDRFTIRDGRGRRLEACQSPVWDTALAVNALLDAGVPADDAVIARAADWLVGEEVKGPGDWAVRRPHLPPGGWAFEFHNDGYPDTDDTAEVVLALRRTRRPGARQAIDRAVRWMEGMASRDGGFAAFDADNTRTLCTRLPFCDFGAVIDPPSADVTAHVVEALAHERPAGSETLRRAVIWLLKAQEPDGSWFGRWGANHVYGTGAVVPALVAAGVRPESTCVRRAVAWLRAHQNDDGGWGEDLRSYTDPAWIGRGESTASQTAWGLLALLAAGERSDEVDRGVRWLVDHQRPDGTWDEPYFTGTGFPGDFYINYHLYRLIFPISALGRYLHAREADAAAGFRARGTPPVHDGAGTRRAPGGDATAKAGTRDGIWKLREGDKSGGLRDGSCGVGDGSGGVRDGSGRVRDGSGGVRDRSGGVHDGPGGVRDGGTAGTAAS</sequence>
<dbReference type="Pfam" id="PF13243">
    <property type="entry name" value="SQHop_cyclase_C"/>
    <property type="match status" value="1"/>
</dbReference>
<dbReference type="GO" id="GO:0005811">
    <property type="term" value="C:lipid droplet"/>
    <property type="evidence" value="ECO:0007669"/>
    <property type="project" value="InterPro"/>
</dbReference>
<evidence type="ECO:0000259" key="7">
    <source>
        <dbReference type="Pfam" id="PF13249"/>
    </source>
</evidence>
<dbReference type="EMBL" id="QOIL01000009">
    <property type="protein sequence ID" value="RCG29947.1"/>
    <property type="molecule type" value="Genomic_DNA"/>
</dbReference>
<evidence type="ECO:0000256" key="3">
    <source>
        <dbReference type="ARBA" id="ARBA00022737"/>
    </source>
</evidence>
<gene>
    <name evidence="8" type="primary">shc</name>
    <name evidence="8" type="ORF">DQ384_17440</name>
</gene>
<dbReference type="GO" id="GO:0016104">
    <property type="term" value="P:triterpenoid biosynthetic process"/>
    <property type="evidence" value="ECO:0007669"/>
    <property type="project" value="InterPro"/>
</dbReference>
<feature type="domain" description="Squalene cyclase C-terminal" evidence="6">
    <location>
        <begin position="311"/>
        <end position="622"/>
    </location>
</feature>
<keyword evidence="9" id="KW-1185">Reference proteome</keyword>
<dbReference type="UniPathway" id="UPA00337"/>
<dbReference type="OrthoDB" id="9758578at2"/>
<name>A0A367FJQ6_9ACTN</name>
<feature type="compositionally biased region" description="Gly residues" evidence="5">
    <location>
        <begin position="712"/>
        <end position="730"/>
    </location>
</feature>
<reference evidence="8 9" key="1">
    <citation type="submission" date="2018-06" db="EMBL/GenBank/DDBJ databases">
        <title>Sphaerisporangium craniellae sp. nov., isolated from a marine sponge in the South China Sea.</title>
        <authorList>
            <person name="Li L."/>
        </authorList>
    </citation>
    <scope>NUCLEOTIDE SEQUENCE [LARGE SCALE GENOMIC DNA]</scope>
    <source>
        <strain evidence="8 9">CCTCC AA 208026</strain>
    </source>
</reference>
<dbReference type="AlphaFoldDB" id="A0A367FJQ6"/>
<evidence type="ECO:0000256" key="5">
    <source>
        <dbReference type="SAM" id="MobiDB-lite"/>
    </source>
</evidence>
<feature type="compositionally biased region" description="Gly residues" evidence="5">
    <location>
        <begin position="682"/>
        <end position="693"/>
    </location>
</feature>
<dbReference type="SFLD" id="SFLDG01016">
    <property type="entry name" value="Prenyltransferase_Like_2"/>
    <property type="match status" value="1"/>
</dbReference>
<dbReference type="Gene3D" id="1.50.10.20">
    <property type="match status" value="2"/>
</dbReference>
<dbReference type="InterPro" id="IPR032696">
    <property type="entry name" value="SQ_cyclase_C"/>
</dbReference>
<keyword evidence="3" id="KW-0677">Repeat</keyword>
<evidence type="ECO:0000256" key="1">
    <source>
        <dbReference type="ARBA" id="ARBA00004999"/>
    </source>
</evidence>
<dbReference type="PANTHER" id="PTHR11764:SF20">
    <property type="entry name" value="LANOSTEROL SYNTHASE"/>
    <property type="match status" value="1"/>
</dbReference>
<dbReference type="CDD" id="cd02892">
    <property type="entry name" value="SQCY_1"/>
    <property type="match status" value="1"/>
</dbReference>
<dbReference type="InterPro" id="IPR032697">
    <property type="entry name" value="SQ_cyclase_N"/>
</dbReference>
<feature type="compositionally biased region" description="Basic and acidic residues" evidence="5">
    <location>
        <begin position="660"/>
        <end position="676"/>
    </location>
</feature>
<dbReference type="GO" id="GO:0051007">
    <property type="term" value="F:squalene-hopene cyclase activity"/>
    <property type="evidence" value="ECO:0007669"/>
    <property type="project" value="UniProtKB-EC"/>
</dbReference>
<protein>
    <submittedName>
        <fullName evidence="8">Squalene--hopene cyclase</fullName>
        <ecNumber evidence="8">5.4.99.17</ecNumber>
    </submittedName>
</protein>
<dbReference type="InterPro" id="IPR008930">
    <property type="entry name" value="Terpenoid_cyclase/PrenylTrfase"/>
</dbReference>
<comment type="similarity">
    <text evidence="2">Belongs to the terpene cyclase/mutase family.</text>
</comment>
<dbReference type="PANTHER" id="PTHR11764">
    <property type="entry name" value="TERPENE CYCLASE/MUTASE FAMILY MEMBER"/>
    <property type="match status" value="1"/>
</dbReference>
<evidence type="ECO:0000256" key="4">
    <source>
        <dbReference type="ARBA" id="ARBA00023235"/>
    </source>
</evidence>